<protein>
    <submittedName>
        <fullName evidence="1">Uncharacterized protein</fullName>
    </submittedName>
</protein>
<sequence>MALAVGHKSNFEALAQAFGAGDVALIECELRTTGEEVAVICAANRLANGVIDFVPFAILFNDNPYELLNPPNPDGGFQS</sequence>
<evidence type="ECO:0000313" key="1">
    <source>
        <dbReference type="EMBL" id="QDU25827.1"/>
    </source>
</evidence>
<keyword evidence="2" id="KW-1185">Reference proteome</keyword>
<dbReference type="Proteomes" id="UP000315017">
    <property type="component" value="Chromosome"/>
</dbReference>
<accession>A0A517Y6H1</accession>
<dbReference type="RefSeq" id="WP_145085411.1">
    <property type="nucleotide sequence ID" value="NZ_CP036274.1"/>
</dbReference>
<organism evidence="1 2">
    <name type="scientific">Anatilimnocola aggregata</name>
    <dbReference type="NCBI Taxonomy" id="2528021"/>
    <lineage>
        <taxon>Bacteria</taxon>
        <taxon>Pseudomonadati</taxon>
        <taxon>Planctomycetota</taxon>
        <taxon>Planctomycetia</taxon>
        <taxon>Pirellulales</taxon>
        <taxon>Pirellulaceae</taxon>
        <taxon>Anatilimnocola</taxon>
    </lineage>
</organism>
<dbReference type="Pfam" id="PF19612">
    <property type="entry name" value="DUF6117"/>
    <property type="match status" value="1"/>
</dbReference>
<name>A0A517Y6H1_9BACT</name>
<dbReference type="KEGG" id="aagg:ETAA8_08990"/>
<dbReference type="OrthoDB" id="7863664at2"/>
<dbReference type="InterPro" id="IPR046120">
    <property type="entry name" value="DUF6117"/>
</dbReference>
<dbReference type="EMBL" id="CP036274">
    <property type="protein sequence ID" value="QDU25827.1"/>
    <property type="molecule type" value="Genomic_DNA"/>
</dbReference>
<reference evidence="1 2" key="1">
    <citation type="submission" date="2019-02" db="EMBL/GenBank/DDBJ databases">
        <title>Deep-cultivation of Planctomycetes and their phenomic and genomic characterization uncovers novel biology.</title>
        <authorList>
            <person name="Wiegand S."/>
            <person name="Jogler M."/>
            <person name="Boedeker C."/>
            <person name="Pinto D."/>
            <person name="Vollmers J."/>
            <person name="Rivas-Marin E."/>
            <person name="Kohn T."/>
            <person name="Peeters S.H."/>
            <person name="Heuer A."/>
            <person name="Rast P."/>
            <person name="Oberbeckmann S."/>
            <person name="Bunk B."/>
            <person name="Jeske O."/>
            <person name="Meyerdierks A."/>
            <person name="Storesund J.E."/>
            <person name="Kallscheuer N."/>
            <person name="Luecker S."/>
            <person name="Lage O.M."/>
            <person name="Pohl T."/>
            <person name="Merkel B.J."/>
            <person name="Hornburger P."/>
            <person name="Mueller R.-W."/>
            <person name="Bruemmer F."/>
            <person name="Labrenz M."/>
            <person name="Spormann A.M."/>
            <person name="Op den Camp H."/>
            <person name="Overmann J."/>
            <person name="Amann R."/>
            <person name="Jetten M.S.M."/>
            <person name="Mascher T."/>
            <person name="Medema M.H."/>
            <person name="Devos D.P."/>
            <person name="Kaster A.-K."/>
            <person name="Ovreas L."/>
            <person name="Rohde M."/>
            <person name="Galperin M.Y."/>
            <person name="Jogler C."/>
        </authorList>
    </citation>
    <scope>NUCLEOTIDE SEQUENCE [LARGE SCALE GENOMIC DNA]</scope>
    <source>
        <strain evidence="1 2">ETA_A8</strain>
    </source>
</reference>
<evidence type="ECO:0000313" key="2">
    <source>
        <dbReference type="Proteomes" id="UP000315017"/>
    </source>
</evidence>
<proteinExistence type="predicted"/>
<dbReference type="AlphaFoldDB" id="A0A517Y6H1"/>
<gene>
    <name evidence="1" type="ORF">ETAA8_08990</name>
</gene>